<dbReference type="InterPro" id="IPR058240">
    <property type="entry name" value="rSAM_sf"/>
</dbReference>
<keyword evidence="6" id="KW-0560">Oxidoreductase</keyword>
<dbReference type="AlphaFoldDB" id="A0A9D2B9L5"/>
<sequence>MSANGIIFNIQKFSIHDGPGVRTTVFLKGCPLRCKWCANPESQLVEVQILHDQKKCVGCETCVHVCPHKAIEMENEHIVIHTDRCTGCRTCVQNCPSMALSYEGETKNVEEVVEICLQDLDFYEESGGGVTVSGGEGMTQPDFVKELLLRLKEHGIHTAIETTGYAPDSVFQELAPMFDLLLFDVKQYDSLKHKEGTGVGNEQIIKNLRWAIQKGLDVLPRIPVIPNFNAALEDAAGIAALLKEVGASKVQLLPFHQFGENKYHLLGRTYEYEHVEALHPEDLGDYQKVFLDAGLECFF</sequence>
<dbReference type="PANTHER" id="PTHR30352">
    <property type="entry name" value="PYRUVATE FORMATE-LYASE-ACTIVATING ENZYME"/>
    <property type="match status" value="1"/>
</dbReference>
<evidence type="ECO:0000256" key="5">
    <source>
        <dbReference type="ARBA" id="ARBA00022723"/>
    </source>
</evidence>
<comment type="catalytic activity">
    <reaction evidence="9">
        <text>glycyl-[protein] + reduced [flavodoxin] + S-adenosyl-L-methionine = glycin-2-yl radical-[protein] + semiquinone [flavodoxin] + 5'-deoxyadenosine + L-methionine + H(+)</text>
        <dbReference type="Rhea" id="RHEA:61976"/>
        <dbReference type="Rhea" id="RHEA-COMP:10622"/>
        <dbReference type="Rhea" id="RHEA-COMP:14480"/>
        <dbReference type="Rhea" id="RHEA-COMP:15993"/>
        <dbReference type="Rhea" id="RHEA-COMP:15994"/>
        <dbReference type="ChEBI" id="CHEBI:15378"/>
        <dbReference type="ChEBI" id="CHEBI:17319"/>
        <dbReference type="ChEBI" id="CHEBI:29947"/>
        <dbReference type="ChEBI" id="CHEBI:32722"/>
        <dbReference type="ChEBI" id="CHEBI:57618"/>
        <dbReference type="ChEBI" id="CHEBI:57844"/>
        <dbReference type="ChEBI" id="CHEBI:59789"/>
        <dbReference type="ChEBI" id="CHEBI:140311"/>
    </reaction>
</comment>
<dbReference type="SFLD" id="SFLDG01066">
    <property type="entry name" value="organic_radical-activating_enz"/>
    <property type="match status" value="1"/>
</dbReference>
<name>A0A9D2B9L5_9FIRM</name>
<dbReference type="Pfam" id="PF04055">
    <property type="entry name" value="Radical_SAM"/>
    <property type="match status" value="1"/>
</dbReference>
<dbReference type="GO" id="GO:0046872">
    <property type="term" value="F:metal ion binding"/>
    <property type="evidence" value="ECO:0007669"/>
    <property type="project" value="UniProtKB-KW"/>
</dbReference>
<evidence type="ECO:0000256" key="1">
    <source>
        <dbReference type="ARBA" id="ARBA00001966"/>
    </source>
</evidence>
<comment type="cofactor">
    <cofactor evidence="1">
        <name>[4Fe-4S] cluster</name>
        <dbReference type="ChEBI" id="CHEBI:49883"/>
    </cofactor>
</comment>
<dbReference type="PIRSF" id="PIRSF000371">
    <property type="entry name" value="PFL_act_enz"/>
    <property type="match status" value="1"/>
</dbReference>
<dbReference type="InterPro" id="IPR040074">
    <property type="entry name" value="BssD/PflA/YjjW"/>
</dbReference>
<dbReference type="InterPro" id="IPR034457">
    <property type="entry name" value="Organic_radical-activating"/>
</dbReference>
<dbReference type="PROSITE" id="PS01087">
    <property type="entry name" value="RADICAL_ACTIVATING"/>
    <property type="match status" value="1"/>
</dbReference>
<evidence type="ECO:0000256" key="6">
    <source>
        <dbReference type="ARBA" id="ARBA00023002"/>
    </source>
</evidence>
<dbReference type="Proteomes" id="UP000886721">
    <property type="component" value="Unassembled WGS sequence"/>
</dbReference>
<feature type="domain" description="4Fe-4S ferredoxin-type" evidence="10">
    <location>
        <begin position="47"/>
        <end position="76"/>
    </location>
</feature>
<dbReference type="SFLD" id="SFLDS00029">
    <property type="entry name" value="Radical_SAM"/>
    <property type="match status" value="1"/>
</dbReference>
<evidence type="ECO:0000256" key="4">
    <source>
        <dbReference type="ARBA" id="ARBA00022691"/>
    </source>
</evidence>
<dbReference type="PROSITE" id="PS00198">
    <property type="entry name" value="4FE4S_FER_1"/>
    <property type="match status" value="1"/>
</dbReference>
<evidence type="ECO:0000259" key="11">
    <source>
        <dbReference type="PROSITE" id="PS51918"/>
    </source>
</evidence>
<evidence type="ECO:0000256" key="7">
    <source>
        <dbReference type="ARBA" id="ARBA00023004"/>
    </source>
</evidence>
<evidence type="ECO:0000256" key="2">
    <source>
        <dbReference type="ARBA" id="ARBA00009777"/>
    </source>
</evidence>
<organism evidence="12 13">
    <name type="scientific">Candidatus Anaerostipes excrementavium</name>
    <dbReference type="NCBI Taxonomy" id="2838463"/>
    <lineage>
        <taxon>Bacteria</taxon>
        <taxon>Bacillati</taxon>
        <taxon>Bacillota</taxon>
        <taxon>Clostridia</taxon>
        <taxon>Lachnospirales</taxon>
        <taxon>Lachnospiraceae</taxon>
        <taxon>Anaerostipes</taxon>
    </lineage>
</organism>
<comment type="caution">
    <text evidence="12">The sequence shown here is derived from an EMBL/GenBank/DDBJ whole genome shotgun (WGS) entry which is preliminary data.</text>
</comment>
<reference evidence="12" key="1">
    <citation type="journal article" date="2021" name="PeerJ">
        <title>Extensive microbial diversity within the chicken gut microbiome revealed by metagenomics and culture.</title>
        <authorList>
            <person name="Gilroy R."/>
            <person name="Ravi A."/>
            <person name="Getino M."/>
            <person name="Pursley I."/>
            <person name="Horton D.L."/>
            <person name="Alikhan N.F."/>
            <person name="Baker D."/>
            <person name="Gharbi K."/>
            <person name="Hall N."/>
            <person name="Watson M."/>
            <person name="Adriaenssens E.M."/>
            <person name="Foster-Nyarko E."/>
            <person name="Jarju S."/>
            <person name="Secka A."/>
            <person name="Antonio M."/>
            <person name="Oren A."/>
            <person name="Chaudhuri R.R."/>
            <person name="La Ragione R."/>
            <person name="Hildebrand F."/>
            <person name="Pallen M.J."/>
        </authorList>
    </citation>
    <scope>NUCLEOTIDE SEQUENCE</scope>
    <source>
        <strain evidence="12">CHK191-13928</strain>
    </source>
</reference>
<feature type="domain" description="4Fe-4S ferredoxin-type" evidence="10">
    <location>
        <begin position="77"/>
        <end position="105"/>
    </location>
</feature>
<dbReference type="NCBIfam" id="TIGR02494">
    <property type="entry name" value="PFLE_PFLC"/>
    <property type="match status" value="1"/>
</dbReference>
<proteinExistence type="inferred from homology"/>
<dbReference type="InterPro" id="IPR012839">
    <property type="entry name" value="Organic_radical_activase"/>
</dbReference>
<comment type="similarity">
    <text evidence="2">Belongs to the organic radical-activating enzymes family.</text>
</comment>
<dbReference type="PROSITE" id="PS51918">
    <property type="entry name" value="RADICAL_SAM"/>
    <property type="match status" value="1"/>
</dbReference>
<dbReference type="Pfam" id="PF00037">
    <property type="entry name" value="Fer4"/>
    <property type="match status" value="1"/>
</dbReference>
<dbReference type="InterPro" id="IPR001989">
    <property type="entry name" value="Radical_activat_CS"/>
</dbReference>
<feature type="domain" description="Radical SAM core" evidence="11">
    <location>
        <begin position="16"/>
        <end position="296"/>
    </location>
</feature>
<evidence type="ECO:0000259" key="10">
    <source>
        <dbReference type="PROSITE" id="PS51379"/>
    </source>
</evidence>
<keyword evidence="3" id="KW-0004">4Fe-4S</keyword>
<dbReference type="Gene3D" id="3.30.70.20">
    <property type="match status" value="1"/>
</dbReference>
<accession>A0A9D2B9L5</accession>
<keyword evidence="4" id="KW-0949">S-adenosyl-L-methionine</keyword>
<evidence type="ECO:0000313" key="12">
    <source>
        <dbReference type="EMBL" id="HIX68096.1"/>
    </source>
</evidence>
<dbReference type="InterPro" id="IPR017896">
    <property type="entry name" value="4Fe4S_Fe-S-bd"/>
</dbReference>
<dbReference type="GO" id="GO:0016491">
    <property type="term" value="F:oxidoreductase activity"/>
    <property type="evidence" value="ECO:0007669"/>
    <property type="project" value="UniProtKB-KW"/>
</dbReference>
<dbReference type="EMBL" id="DXEM01000027">
    <property type="protein sequence ID" value="HIX68096.1"/>
    <property type="molecule type" value="Genomic_DNA"/>
</dbReference>
<dbReference type="InterPro" id="IPR007197">
    <property type="entry name" value="rSAM"/>
</dbReference>
<dbReference type="InterPro" id="IPR017900">
    <property type="entry name" value="4Fe4S_Fe_S_CS"/>
</dbReference>
<keyword evidence="7" id="KW-0408">Iron</keyword>
<evidence type="ECO:0000313" key="13">
    <source>
        <dbReference type="Proteomes" id="UP000886721"/>
    </source>
</evidence>
<dbReference type="GO" id="GO:0051539">
    <property type="term" value="F:4 iron, 4 sulfur cluster binding"/>
    <property type="evidence" value="ECO:0007669"/>
    <property type="project" value="UniProtKB-KW"/>
</dbReference>
<keyword evidence="8" id="KW-0411">Iron-sulfur</keyword>
<dbReference type="SUPFAM" id="SSF54862">
    <property type="entry name" value="4Fe-4S ferredoxins"/>
    <property type="match status" value="1"/>
</dbReference>
<protein>
    <submittedName>
        <fullName evidence="12">Glycyl-radical enzyme activating protein</fullName>
    </submittedName>
</protein>
<dbReference type="Gene3D" id="3.20.20.70">
    <property type="entry name" value="Aldolase class I"/>
    <property type="match status" value="1"/>
</dbReference>
<dbReference type="PROSITE" id="PS51379">
    <property type="entry name" value="4FE4S_FER_2"/>
    <property type="match status" value="2"/>
</dbReference>
<reference evidence="12" key="2">
    <citation type="submission" date="2021-04" db="EMBL/GenBank/DDBJ databases">
        <authorList>
            <person name="Gilroy R."/>
        </authorList>
    </citation>
    <scope>NUCLEOTIDE SEQUENCE</scope>
    <source>
        <strain evidence="12">CHK191-13928</strain>
    </source>
</reference>
<gene>
    <name evidence="12" type="ORF">H9735_08280</name>
</gene>
<evidence type="ECO:0000256" key="9">
    <source>
        <dbReference type="ARBA" id="ARBA00047365"/>
    </source>
</evidence>
<evidence type="ECO:0000256" key="3">
    <source>
        <dbReference type="ARBA" id="ARBA00022485"/>
    </source>
</evidence>
<dbReference type="SUPFAM" id="SSF102114">
    <property type="entry name" value="Radical SAM enzymes"/>
    <property type="match status" value="1"/>
</dbReference>
<evidence type="ECO:0000256" key="8">
    <source>
        <dbReference type="ARBA" id="ARBA00023014"/>
    </source>
</evidence>
<dbReference type="SFLD" id="SFLDG01118">
    <property type="entry name" value="activating_enzymes__group_2"/>
    <property type="match status" value="1"/>
</dbReference>
<dbReference type="InterPro" id="IPR013785">
    <property type="entry name" value="Aldolase_TIM"/>
</dbReference>
<keyword evidence="5" id="KW-0479">Metal-binding</keyword>
<dbReference type="PANTHER" id="PTHR30352:SF4">
    <property type="entry name" value="PYRUVATE FORMATE-LYASE 2-ACTIVATING ENZYME"/>
    <property type="match status" value="1"/>
</dbReference>